<proteinExistence type="predicted"/>
<evidence type="ECO:0000313" key="1">
    <source>
        <dbReference type="EMBL" id="OIN59941.1"/>
    </source>
</evidence>
<evidence type="ECO:0000313" key="2">
    <source>
        <dbReference type="Proteomes" id="UP000181790"/>
    </source>
</evidence>
<dbReference type="EMBL" id="MORL01000003">
    <property type="protein sequence ID" value="OIN59941.1"/>
    <property type="molecule type" value="Genomic_DNA"/>
</dbReference>
<dbReference type="RefSeq" id="WP_071502740.1">
    <property type="nucleotide sequence ID" value="NZ_MORL01000003.1"/>
</dbReference>
<reference evidence="1 2" key="1">
    <citation type="submission" date="2016-10" db="EMBL/GenBank/DDBJ databases">
        <title>Arsenicibacter rosenii gen. nov., sp. nov., an efficient arsenic-methylating bacterium isolated from an arsenic-contaminated paddy soil.</title>
        <authorList>
            <person name="Huang K."/>
        </authorList>
    </citation>
    <scope>NUCLEOTIDE SEQUENCE [LARGE SCALE GENOMIC DNA]</scope>
    <source>
        <strain evidence="1 2">SM-1</strain>
    </source>
</reference>
<dbReference type="Proteomes" id="UP000181790">
    <property type="component" value="Unassembled WGS sequence"/>
</dbReference>
<accession>A0A1S2VME6</accession>
<keyword evidence="2" id="KW-1185">Reference proteome</keyword>
<gene>
    <name evidence="1" type="ORF">BLX24_08870</name>
</gene>
<dbReference type="AlphaFoldDB" id="A0A1S2VME6"/>
<protein>
    <submittedName>
        <fullName evidence="1">Uncharacterized protein</fullName>
    </submittedName>
</protein>
<name>A0A1S2VME6_9BACT</name>
<comment type="caution">
    <text evidence="1">The sequence shown here is derived from an EMBL/GenBank/DDBJ whole genome shotgun (WGS) entry which is preliminary data.</text>
</comment>
<sequence>MKHLTLTDSPIFPLSFAVQARPKNSWLDSTQINRSNTPLCLANGIIVNPAKVNPDFVTSVNVVNDEGTRQRPGQLTDHGCIIVDAGQQQVSVAVQPANKTAYAGSSPGVDSTRSMR</sequence>
<organism evidence="1 2">
    <name type="scientific">Arsenicibacter rosenii</name>
    <dbReference type="NCBI Taxonomy" id="1750698"/>
    <lineage>
        <taxon>Bacteria</taxon>
        <taxon>Pseudomonadati</taxon>
        <taxon>Bacteroidota</taxon>
        <taxon>Cytophagia</taxon>
        <taxon>Cytophagales</taxon>
        <taxon>Spirosomataceae</taxon>
        <taxon>Arsenicibacter</taxon>
    </lineage>
</organism>